<sequence length="106" mass="11529">MSNTSDFLILKEDHTLGNVITEQLRGMSNVMMAAYKIGHPNVPEVLLRIQTDGTITAREALSEACKSLVLAYGQLETRFSSEMSVQTLLQHPEPVRADGGAVNGTI</sequence>
<dbReference type="InterPro" id="IPR008193">
    <property type="entry name" value="RNA_pol_Rpb11_13-16kDa_CS"/>
</dbReference>
<organism evidence="7 8">
    <name type="scientific">Coniochaeta pulveracea</name>
    <dbReference type="NCBI Taxonomy" id="177199"/>
    <lineage>
        <taxon>Eukaryota</taxon>
        <taxon>Fungi</taxon>
        <taxon>Dikarya</taxon>
        <taxon>Ascomycota</taxon>
        <taxon>Pezizomycotina</taxon>
        <taxon>Sordariomycetes</taxon>
        <taxon>Sordariomycetidae</taxon>
        <taxon>Coniochaetales</taxon>
        <taxon>Coniochaetaceae</taxon>
        <taxon>Coniochaeta</taxon>
    </lineage>
</organism>
<dbReference type="PROSITE" id="PS01154">
    <property type="entry name" value="RNA_POL_L_13KD"/>
    <property type="match status" value="1"/>
</dbReference>
<dbReference type="Pfam" id="PF13656">
    <property type="entry name" value="RNA_pol_L_2"/>
    <property type="match status" value="1"/>
</dbReference>
<keyword evidence="8" id="KW-1185">Reference proteome</keyword>
<evidence type="ECO:0000259" key="6">
    <source>
        <dbReference type="Pfam" id="PF13656"/>
    </source>
</evidence>
<dbReference type="Proteomes" id="UP000275385">
    <property type="component" value="Unassembled WGS sequence"/>
</dbReference>
<dbReference type="PANTHER" id="PTHR13946">
    <property type="entry name" value="DNA-DIRECTED RNA POLYMERASE I,II,III"/>
    <property type="match status" value="1"/>
</dbReference>
<dbReference type="Gene3D" id="3.30.1360.10">
    <property type="entry name" value="RNA polymerase, RBP11-like subunit"/>
    <property type="match status" value="1"/>
</dbReference>
<reference evidence="7 8" key="1">
    <citation type="submission" date="2018-08" db="EMBL/GenBank/DDBJ databases">
        <title>Draft genome of the lignicolous fungus Coniochaeta pulveracea.</title>
        <authorList>
            <person name="Borstlap C.J."/>
            <person name="De Witt R.N."/>
            <person name="Botha A."/>
            <person name="Volschenk H."/>
        </authorList>
    </citation>
    <scope>NUCLEOTIDE SEQUENCE [LARGE SCALE GENOMIC DNA]</scope>
    <source>
        <strain evidence="7 8">CAB683</strain>
    </source>
</reference>
<dbReference type="InterPro" id="IPR022905">
    <property type="entry name" value="Rpo11-like"/>
</dbReference>
<proteinExistence type="inferred from homology"/>
<dbReference type="GO" id="GO:0003899">
    <property type="term" value="F:DNA-directed RNA polymerase activity"/>
    <property type="evidence" value="ECO:0007669"/>
    <property type="project" value="InterPro"/>
</dbReference>
<dbReference type="InterPro" id="IPR037685">
    <property type="entry name" value="RBP11"/>
</dbReference>
<dbReference type="GO" id="GO:0003677">
    <property type="term" value="F:DNA binding"/>
    <property type="evidence" value="ECO:0007669"/>
    <property type="project" value="InterPro"/>
</dbReference>
<feature type="domain" description="DNA-directed RNA polymerase RBP11-like dimerisation" evidence="6">
    <location>
        <begin position="5"/>
        <end position="76"/>
    </location>
</feature>
<dbReference type="AlphaFoldDB" id="A0A420Y3K5"/>
<dbReference type="GO" id="GO:0046983">
    <property type="term" value="F:protein dimerization activity"/>
    <property type="evidence" value="ECO:0007669"/>
    <property type="project" value="InterPro"/>
</dbReference>
<evidence type="ECO:0000256" key="4">
    <source>
        <dbReference type="ARBA" id="ARBA00023242"/>
    </source>
</evidence>
<evidence type="ECO:0000256" key="1">
    <source>
        <dbReference type="ARBA" id="ARBA00004123"/>
    </source>
</evidence>
<evidence type="ECO:0000256" key="2">
    <source>
        <dbReference type="ARBA" id="ARBA00022478"/>
    </source>
</evidence>
<dbReference type="InterPro" id="IPR036603">
    <property type="entry name" value="RBP11-like"/>
</dbReference>
<dbReference type="HAMAP" id="MF_00261">
    <property type="entry name" value="RNApol_arch_Rpo11"/>
    <property type="match status" value="1"/>
</dbReference>
<name>A0A420Y3K5_9PEZI</name>
<evidence type="ECO:0000256" key="3">
    <source>
        <dbReference type="ARBA" id="ARBA00023163"/>
    </source>
</evidence>
<evidence type="ECO:0000256" key="5">
    <source>
        <dbReference type="ARBA" id="ARBA00025751"/>
    </source>
</evidence>
<comment type="caution">
    <text evidence="7">The sequence shown here is derived from an EMBL/GenBank/DDBJ whole genome shotgun (WGS) entry which is preliminary data.</text>
</comment>
<dbReference type="EMBL" id="QVQW01000056">
    <property type="protein sequence ID" value="RKU42453.1"/>
    <property type="molecule type" value="Genomic_DNA"/>
</dbReference>
<comment type="similarity">
    <text evidence="5">Belongs to the archaeal Rpo11/eukaryotic RPB11/RPC19 RNA polymerase subunit family.</text>
</comment>
<evidence type="ECO:0000313" key="8">
    <source>
        <dbReference type="Proteomes" id="UP000275385"/>
    </source>
</evidence>
<dbReference type="PANTHER" id="PTHR13946:SF16">
    <property type="entry name" value="DNA-DIRECTED RNA POLYMERASE II SUBUNIT RPB11"/>
    <property type="match status" value="1"/>
</dbReference>
<gene>
    <name evidence="7" type="primary">RPB11</name>
    <name evidence="7" type="ORF">DL546_003416</name>
</gene>
<dbReference type="STRING" id="177199.A0A420Y3K5"/>
<keyword evidence="4" id="KW-0539">Nucleus</keyword>
<dbReference type="GO" id="GO:0006366">
    <property type="term" value="P:transcription by RNA polymerase II"/>
    <property type="evidence" value="ECO:0007669"/>
    <property type="project" value="InterPro"/>
</dbReference>
<comment type="subcellular location">
    <subcellularLocation>
        <location evidence="1">Nucleus</location>
    </subcellularLocation>
</comment>
<accession>A0A420Y3K5</accession>
<dbReference type="OrthoDB" id="10248581at2759"/>
<protein>
    <submittedName>
        <fullName evidence="7">DNA-directed RNA polymerase II core subunit</fullName>
    </submittedName>
</protein>
<dbReference type="SUPFAM" id="SSF55257">
    <property type="entry name" value="RBP11-like subunits of RNA polymerase"/>
    <property type="match status" value="1"/>
</dbReference>
<dbReference type="GO" id="GO:0005665">
    <property type="term" value="C:RNA polymerase II, core complex"/>
    <property type="evidence" value="ECO:0007669"/>
    <property type="project" value="InterPro"/>
</dbReference>
<keyword evidence="3" id="KW-0804">Transcription</keyword>
<keyword evidence="2 7" id="KW-0240">DNA-directed RNA polymerase</keyword>
<evidence type="ECO:0000313" key="7">
    <source>
        <dbReference type="EMBL" id="RKU42453.1"/>
    </source>
</evidence>
<dbReference type="CDD" id="cd06926">
    <property type="entry name" value="RNAP_II_RPB11"/>
    <property type="match status" value="1"/>
</dbReference>
<dbReference type="InterPro" id="IPR009025">
    <property type="entry name" value="RBP11-like_dimer"/>
</dbReference>